<organism evidence="1 2">
    <name type="scientific">Streptomyces iconiensis</name>
    <dbReference type="NCBI Taxonomy" id="1384038"/>
    <lineage>
        <taxon>Bacteria</taxon>
        <taxon>Bacillati</taxon>
        <taxon>Actinomycetota</taxon>
        <taxon>Actinomycetes</taxon>
        <taxon>Kitasatosporales</taxon>
        <taxon>Streptomycetaceae</taxon>
        <taxon>Streptomyces</taxon>
    </lineage>
</organism>
<sequence>MSFKKIVSVDLKPLEEAVRKWKSVPEKMLGVKTDFDTEIRKSLTESDWRGEAANAAKGRFKAAAREMEAASREARYVHGFLRTAYKDLHSAQKRLNACVREIGEDKYLKIDGATGEVSLDEDKLKGLPAGQQQMLSKGYFETVNGYNRRVTRAIEDARRADNTLKWALEFDVNGRYAGFTQVGNPPLLPSDRRPYGKEKPNGTDNKTWWKANALILSGLAYQGHGNAYDLLSHYLENSGKDYKVDPATMLQSLPRFRGKLGEDLKRYKGDSSFDTGWKSTRANEKDSLDWYYALNGFQYRVKGRKVYDASGKERMVAELSVYKRYNWGNGSESVPRKDLHKGPIELKQKDMAHLHTSGKAREYNVVGKTNFVIDNWPKR</sequence>
<dbReference type="Proteomes" id="UP001214441">
    <property type="component" value="Unassembled WGS sequence"/>
</dbReference>
<dbReference type="EMBL" id="JANCPR020000013">
    <property type="protein sequence ID" value="MDJ1133251.1"/>
    <property type="molecule type" value="Genomic_DNA"/>
</dbReference>
<evidence type="ECO:0000313" key="1">
    <source>
        <dbReference type="EMBL" id="MDJ1133251.1"/>
    </source>
</evidence>
<protein>
    <submittedName>
        <fullName evidence="1">Uncharacterized protein</fullName>
    </submittedName>
</protein>
<name>A0ABT6ZW07_9ACTN</name>
<reference evidence="1 2" key="1">
    <citation type="submission" date="2023-05" db="EMBL/GenBank/DDBJ databases">
        <title>Streptantibioticus silvisoli sp. nov., acidotolerant actinomycetes 1 from pine litter.</title>
        <authorList>
            <person name="Swiecimska M."/>
            <person name="Golinska P."/>
            <person name="Sangal V."/>
            <person name="Wachnowicz B."/>
            <person name="Goodfellow M."/>
        </authorList>
    </citation>
    <scope>NUCLEOTIDE SEQUENCE [LARGE SCALE GENOMIC DNA]</scope>
    <source>
        <strain evidence="1 2">DSM 42109</strain>
    </source>
</reference>
<accession>A0ABT6ZW07</accession>
<keyword evidence="2" id="KW-1185">Reference proteome</keyword>
<evidence type="ECO:0000313" key="2">
    <source>
        <dbReference type="Proteomes" id="UP001214441"/>
    </source>
</evidence>
<proteinExistence type="predicted"/>
<dbReference type="RefSeq" id="WP_274043748.1">
    <property type="nucleotide sequence ID" value="NZ_JANCPR020000013.1"/>
</dbReference>
<comment type="caution">
    <text evidence="1">The sequence shown here is derived from an EMBL/GenBank/DDBJ whole genome shotgun (WGS) entry which is preliminary data.</text>
</comment>
<gene>
    <name evidence="1" type="ORF">NMN56_015010</name>
</gene>